<feature type="binding site" evidence="3">
    <location>
        <position position="278"/>
    </location>
    <ligand>
        <name>FAD</name>
        <dbReference type="ChEBI" id="CHEBI:57692"/>
    </ligand>
</feature>
<dbReference type="Pfam" id="PF00766">
    <property type="entry name" value="ETF_alpha"/>
    <property type="match status" value="1"/>
</dbReference>
<feature type="binding site" evidence="3">
    <location>
        <position position="201"/>
    </location>
    <ligand>
        <name>FAD</name>
        <dbReference type="ChEBI" id="CHEBI:57692"/>
    </ligand>
</feature>
<feature type="binding site" evidence="3">
    <location>
        <begin position="226"/>
        <end position="227"/>
    </location>
    <ligand>
        <name>FAD</name>
        <dbReference type="ChEBI" id="CHEBI:57692"/>
    </ligand>
</feature>
<dbReference type="Proteomes" id="UP000886005">
    <property type="component" value="Unassembled WGS sequence"/>
</dbReference>
<dbReference type="PANTHER" id="PTHR43153">
    <property type="entry name" value="ELECTRON TRANSFER FLAVOPROTEIN ALPHA"/>
    <property type="match status" value="1"/>
</dbReference>
<accession>A0A7V1LJT4</accession>
<keyword evidence="3" id="KW-0274">FAD</keyword>
<evidence type="ECO:0000256" key="2">
    <source>
        <dbReference type="ARBA" id="ARBA00022982"/>
    </source>
</evidence>
<dbReference type="PANTHER" id="PTHR43153:SF1">
    <property type="entry name" value="ELECTRON TRANSFER FLAVOPROTEIN SUBUNIT ALPHA, MITOCHONDRIAL"/>
    <property type="match status" value="1"/>
</dbReference>
<sequence>MGDILVVAEHLNGQLDEATFELIGMANGLGNTVVALIGGTDEMVSQLGAASKVVKVDAAADFNPESYGAALGAVADTVNPQVVLTTGSSMGMELANSLSAQKNWPLAVAATGVSANGSVKAQAALFGGKIIATTDLGSGPCIVAVVGGSAPADAGRKEGSPAVETVDAPAGAGKVHFKKLIMPESADVDITTKDVLVAIGRGIGSKDDIEVAEELAEALDAAVAASRPIIDAGWLPKSRQVGKSGLKVKPKVYIALGISGAPEHLEGMKNSSTIIAINSDKNAPIFDVAHYGMVADLFDVVEELTEALD</sequence>
<evidence type="ECO:0000313" key="5">
    <source>
        <dbReference type="EMBL" id="HED09281.1"/>
    </source>
</evidence>
<evidence type="ECO:0000259" key="4">
    <source>
        <dbReference type="SMART" id="SM00893"/>
    </source>
</evidence>
<feature type="binding site" evidence="3">
    <location>
        <begin position="240"/>
        <end position="244"/>
    </location>
    <ligand>
        <name>FAD</name>
        <dbReference type="ChEBI" id="CHEBI:57692"/>
    </ligand>
</feature>
<evidence type="ECO:0000256" key="3">
    <source>
        <dbReference type="PIRSR" id="PIRSR000089-1"/>
    </source>
</evidence>
<dbReference type="GO" id="GO:0009055">
    <property type="term" value="F:electron transfer activity"/>
    <property type="evidence" value="ECO:0007669"/>
    <property type="project" value="InterPro"/>
</dbReference>
<dbReference type="SMART" id="SM00893">
    <property type="entry name" value="ETF"/>
    <property type="match status" value="1"/>
</dbReference>
<dbReference type="GO" id="GO:0050660">
    <property type="term" value="F:flavin adenine dinucleotide binding"/>
    <property type="evidence" value="ECO:0007669"/>
    <property type="project" value="InterPro"/>
</dbReference>
<dbReference type="Gene3D" id="3.40.50.620">
    <property type="entry name" value="HUPs"/>
    <property type="match status" value="1"/>
</dbReference>
<dbReference type="AlphaFoldDB" id="A0A7V1LJT4"/>
<dbReference type="GO" id="GO:0033539">
    <property type="term" value="P:fatty acid beta-oxidation using acyl-CoA dehydrogenase"/>
    <property type="evidence" value="ECO:0007669"/>
    <property type="project" value="TreeGrafter"/>
</dbReference>
<protein>
    <submittedName>
        <fullName evidence="5">Electron transfer flavoprotein subunit alpha/FixB family protein</fullName>
    </submittedName>
</protein>
<reference evidence="5" key="1">
    <citation type="journal article" date="2020" name="mSystems">
        <title>Genome- and Community-Level Interaction Insights into Carbon Utilization and Element Cycling Functions of Hydrothermarchaeota in Hydrothermal Sediment.</title>
        <authorList>
            <person name="Zhou Z."/>
            <person name="Liu Y."/>
            <person name="Xu W."/>
            <person name="Pan J."/>
            <person name="Luo Z.H."/>
            <person name="Li M."/>
        </authorList>
    </citation>
    <scope>NUCLEOTIDE SEQUENCE [LARGE SCALE GENOMIC DNA]</scope>
    <source>
        <strain evidence="5">HyVt-456</strain>
    </source>
</reference>
<dbReference type="SUPFAM" id="SSF52402">
    <property type="entry name" value="Adenine nucleotide alpha hydrolases-like"/>
    <property type="match status" value="1"/>
</dbReference>
<feature type="binding site" evidence="3">
    <location>
        <begin position="257"/>
        <end position="264"/>
    </location>
    <ligand>
        <name>FAD</name>
        <dbReference type="ChEBI" id="CHEBI:57692"/>
    </ligand>
</feature>
<comment type="caution">
    <text evidence="5">The sequence shown here is derived from an EMBL/GenBank/DDBJ whole genome shotgun (WGS) entry which is preliminary data.</text>
</comment>
<feature type="domain" description="Electron transfer flavoprotein alpha/beta-subunit N-terminal" evidence="4">
    <location>
        <begin position="4"/>
        <end position="184"/>
    </location>
</feature>
<dbReference type="SUPFAM" id="SSF52467">
    <property type="entry name" value="DHS-like NAD/FAD-binding domain"/>
    <property type="match status" value="1"/>
</dbReference>
<dbReference type="EMBL" id="DRLD01000030">
    <property type="protein sequence ID" value="HED09281.1"/>
    <property type="molecule type" value="Genomic_DNA"/>
</dbReference>
<keyword evidence="2" id="KW-0813">Transport</keyword>
<name>A0A7V1LJT4_CALAY</name>
<comment type="similarity">
    <text evidence="1">Belongs to the ETF alpha-subunit/FixB family.</text>
</comment>
<dbReference type="InterPro" id="IPR001308">
    <property type="entry name" value="ETF_a/FixB"/>
</dbReference>
<organism evidence="5">
    <name type="scientific">Caldithrix abyssi</name>
    <dbReference type="NCBI Taxonomy" id="187145"/>
    <lineage>
        <taxon>Bacteria</taxon>
        <taxon>Pseudomonadati</taxon>
        <taxon>Calditrichota</taxon>
        <taxon>Calditrichia</taxon>
        <taxon>Calditrichales</taxon>
        <taxon>Calditrichaceae</taxon>
        <taxon>Caldithrix</taxon>
    </lineage>
</organism>
<dbReference type="Pfam" id="PF01012">
    <property type="entry name" value="ETF"/>
    <property type="match status" value="1"/>
</dbReference>
<proteinExistence type="inferred from homology"/>
<comment type="cofactor">
    <cofactor evidence="3">
        <name>FAD</name>
        <dbReference type="ChEBI" id="CHEBI:57692"/>
    </cofactor>
    <text evidence="3">Binds 1 FAD per dimer.</text>
</comment>
<keyword evidence="2" id="KW-0249">Electron transport</keyword>
<evidence type="ECO:0000256" key="1">
    <source>
        <dbReference type="ARBA" id="ARBA00005817"/>
    </source>
</evidence>
<dbReference type="PIRSF" id="PIRSF000089">
    <property type="entry name" value="Electra_flavoP_a"/>
    <property type="match status" value="1"/>
</dbReference>
<dbReference type="InterPro" id="IPR029035">
    <property type="entry name" value="DHS-like_NAD/FAD-binding_dom"/>
</dbReference>
<dbReference type="Gene3D" id="3.40.50.1220">
    <property type="entry name" value="TPP-binding domain"/>
    <property type="match status" value="1"/>
</dbReference>
<dbReference type="InterPro" id="IPR014729">
    <property type="entry name" value="Rossmann-like_a/b/a_fold"/>
</dbReference>
<dbReference type="InterPro" id="IPR014730">
    <property type="entry name" value="ETF_a/b_N"/>
</dbReference>
<gene>
    <name evidence="5" type="ORF">ENJ10_01200</name>
</gene>
<keyword evidence="3" id="KW-0285">Flavoprotein</keyword>
<dbReference type="InterPro" id="IPR014731">
    <property type="entry name" value="ETF_asu_C"/>
</dbReference>